<feature type="transmembrane region" description="Helical" evidence="7">
    <location>
        <begin position="303"/>
        <end position="321"/>
    </location>
</feature>
<dbReference type="InterPro" id="IPR057434">
    <property type="entry name" value="LMF1/2_N"/>
</dbReference>
<evidence type="ECO:0000256" key="4">
    <source>
        <dbReference type="ARBA" id="ARBA00022824"/>
    </source>
</evidence>
<keyword evidence="4 7" id="KW-0256">Endoplasmic reticulum</keyword>
<comment type="subcellular location">
    <subcellularLocation>
        <location evidence="1 7">Endoplasmic reticulum membrane</location>
        <topology evidence="1 7">Multi-pass membrane protein</topology>
    </subcellularLocation>
</comment>
<feature type="transmembrane region" description="Helical" evidence="7">
    <location>
        <begin position="333"/>
        <end position="358"/>
    </location>
</feature>
<evidence type="ECO:0000259" key="10">
    <source>
        <dbReference type="Pfam" id="PF25179"/>
    </source>
</evidence>
<dbReference type="Pfam" id="PF06762">
    <property type="entry name" value="LMF1"/>
    <property type="match status" value="1"/>
</dbReference>
<dbReference type="GO" id="GO:0051604">
    <property type="term" value="P:protein maturation"/>
    <property type="evidence" value="ECO:0007669"/>
    <property type="project" value="InterPro"/>
</dbReference>
<feature type="domain" description="Lipase maturation factor 1/2 N-terminal" evidence="9">
    <location>
        <begin position="205"/>
        <end position="363"/>
    </location>
</feature>
<name>A0A815GHW1_9BILA</name>
<evidence type="ECO:0000256" key="5">
    <source>
        <dbReference type="ARBA" id="ARBA00022989"/>
    </source>
</evidence>
<dbReference type="Pfam" id="PF25179">
    <property type="entry name" value="LMF1_C"/>
    <property type="match status" value="1"/>
</dbReference>
<feature type="transmembrane region" description="Helical" evidence="7">
    <location>
        <begin position="394"/>
        <end position="415"/>
    </location>
</feature>
<feature type="transmembrane region" description="Helical" evidence="7">
    <location>
        <begin position="241"/>
        <end position="260"/>
    </location>
</feature>
<feature type="compositionally biased region" description="Basic and acidic residues" evidence="8">
    <location>
        <begin position="57"/>
        <end position="67"/>
    </location>
</feature>
<dbReference type="InterPro" id="IPR057433">
    <property type="entry name" value="LMF1/2_C"/>
</dbReference>
<accession>A0A815GHW1</accession>
<dbReference type="OrthoDB" id="434126at2759"/>
<feature type="transmembrane region" description="Helical" evidence="7">
    <location>
        <begin position="185"/>
        <end position="205"/>
    </location>
</feature>
<keyword evidence="3 7" id="KW-0812">Transmembrane</keyword>
<evidence type="ECO:0000256" key="8">
    <source>
        <dbReference type="SAM" id="MobiDB-lite"/>
    </source>
</evidence>
<evidence type="ECO:0000256" key="1">
    <source>
        <dbReference type="ARBA" id="ARBA00004477"/>
    </source>
</evidence>
<evidence type="ECO:0000313" key="12">
    <source>
        <dbReference type="Proteomes" id="UP000663834"/>
    </source>
</evidence>
<gene>
    <name evidence="11" type="ORF">KQP761_LOCUS6632</name>
</gene>
<organism evidence="11 12">
    <name type="scientific">Rotaria magnacalcarata</name>
    <dbReference type="NCBI Taxonomy" id="392030"/>
    <lineage>
        <taxon>Eukaryota</taxon>
        <taxon>Metazoa</taxon>
        <taxon>Spiralia</taxon>
        <taxon>Gnathifera</taxon>
        <taxon>Rotifera</taxon>
        <taxon>Eurotatoria</taxon>
        <taxon>Bdelloidea</taxon>
        <taxon>Philodinida</taxon>
        <taxon>Philodinidae</taxon>
        <taxon>Rotaria</taxon>
    </lineage>
</organism>
<feature type="region of interest" description="Disordered" evidence="8">
    <location>
        <begin position="38"/>
        <end position="67"/>
    </location>
</feature>
<dbReference type="EMBL" id="CAJNOW010002026">
    <property type="protein sequence ID" value="CAF1338863.1"/>
    <property type="molecule type" value="Genomic_DNA"/>
</dbReference>
<evidence type="ECO:0000313" key="11">
    <source>
        <dbReference type="EMBL" id="CAF1338863.1"/>
    </source>
</evidence>
<comment type="similarity">
    <text evidence="2 7">Belongs to the lipase maturation factor family.</text>
</comment>
<proteinExistence type="inferred from homology"/>
<keyword evidence="5 7" id="KW-1133">Transmembrane helix</keyword>
<comment type="function">
    <text evidence="7">Involved in the maturation of specific proteins in the endoplasmic reticulum.</text>
</comment>
<dbReference type="Proteomes" id="UP000663834">
    <property type="component" value="Unassembled WGS sequence"/>
</dbReference>
<feature type="transmembrane region" description="Helical" evidence="7">
    <location>
        <begin position="160"/>
        <end position="178"/>
    </location>
</feature>
<evidence type="ECO:0000256" key="2">
    <source>
        <dbReference type="ARBA" id="ARBA00005512"/>
    </source>
</evidence>
<dbReference type="AlphaFoldDB" id="A0A815GHW1"/>
<dbReference type="InterPro" id="IPR009613">
    <property type="entry name" value="LMF"/>
</dbReference>
<reference evidence="11" key="1">
    <citation type="submission" date="2021-02" db="EMBL/GenBank/DDBJ databases">
        <authorList>
            <person name="Nowell W R."/>
        </authorList>
    </citation>
    <scope>NUCLEOTIDE SEQUENCE</scope>
</reference>
<dbReference type="PANTHER" id="PTHR14463">
    <property type="entry name" value="LIPASE MATURATION FACTOR"/>
    <property type="match status" value="1"/>
</dbReference>
<comment type="caution">
    <text evidence="11">The sequence shown here is derived from an EMBL/GenBank/DDBJ whole genome shotgun (WGS) entry which is preliminary data.</text>
</comment>
<evidence type="ECO:0000256" key="7">
    <source>
        <dbReference type="RuleBase" id="RU361229"/>
    </source>
</evidence>
<evidence type="ECO:0000259" key="9">
    <source>
        <dbReference type="Pfam" id="PF06762"/>
    </source>
</evidence>
<feature type="compositionally biased region" description="Polar residues" evidence="8">
    <location>
        <begin position="39"/>
        <end position="56"/>
    </location>
</feature>
<evidence type="ECO:0000256" key="6">
    <source>
        <dbReference type="ARBA" id="ARBA00023136"/>
    </source>
</evidence>
<dbReference type="PANTHER" id="PTHR14463:SF10">
    <property type="entry name" value="LIPASE MATURATION FACTOR 1"/>
    <property type="match status" value="1"/>
</dbReference>
<keyword evidence="6 7" id="KW-0472">Membrane</keyword>
<feature type="transmembrane region" description="Helical" evidence="7">
    <location>
        <begin position="97"/>
        <end position="117"/>
    </location>
</feature>
<feature type="domain" description="Lipase maturation factor 1/2 C-terminal" evidence="10">
    <location>
        <begin position="430"/>
        <end position="575"/>
    </location>
</feature>
<evidence type="ECO:0000256" key="3">
    <source>
        <dbReference type="ARBA" id="ARBA00022692"/>
    </source>
</evidence>
<dbReference type="GO" id="GO:0005789">
    <property type="term" value="C:endoplasmic reticulum membrane"/>
    <property type="evidence" value="ECO:0007669"/>
    <property type="project" value="UniProtKB-SubCell"/>
</dbReference>
<protein>
    <recommendedName>
        <fullName evidence="7">Lipase maturation factor</fullName>
    </recommendedName>
</protein>
<sequence>MVHMLTNDNKIRFEMKNHLIIAAGQISIFMELTRRKSQTNKLNENDPTPLINTSMPNEKRKNSKDVTPTEKNNILSYFQKIFLDQISSNTYFHTRILFVRLLGLVYTFSFLAAYHQAPVLIGYQGLYQSHIHMKQMKERYGIWQSPSMFYFLPWMDTSDISLRTICAAGTLLGIFLLFTGRCNSIILFILWCFQTSILNIGQLFYGFGWETQILETTFLGMFLVPLYSLSKIDRHSPPSILFIFLMRFLIARIMLGAGLIKIRGDQCWRDLTCMQYHYETQPIPNAISYYLHQTPASFHKFEVLVNHFIELIAPFLCFGPWRSIRHIGGTLQILFQILLIISGNLSVLNWVTIAPALWCFDDTYPLYKYIFKRQTYTEIIYCGIRRRIKVLNSIIKLFVFSLIIYLSIDPVLNLFSRYQRMNSSFDRFNLVNTYGAFGSVGKIRDEVIITGCNKSTVEQCSHDNAWLEYEFSCKPGKIDKTPCFSAPYHRRLTWQLWFAAMQNLQYNPWLIHLMVHLLASDQYSPVKVVLSVGGNPFPDAPPRFIKADLYRYKFTSLGSGDKNWWTRTYQQSYAPIFELKSPQLKSVLRQMGWKMPKVPMRS</sequence>